<evidence type="ECO:0000256" key="1">
    <source>
        <dbReference type="SAM" id="MobiDB-lite"/>
    </source>
</evidence>
<organism evidence="2 3">
    <name type="scientific">Hymenobacter setariae</name>
    <dbReference type="NCBI Taxonomy" id="2594794"/>
    <lineage>
        <taxon>Bacteria</taxon>
        <taxon>Pseudomonadati</taxon>
        <taxon>Bacteroidota</taxon>
        <taxon>Cytophagia</taxon>
        <taxon>Cytophagales</taxon>
        <taxon>Hymenobacteraceae</taxon>
        <taxon>Hymenobacter</taxon>
    </lineage>
</organism>
<evidence type="ECO:0000313" key="2">
    <source>
        <dbReference type="EMBL" id="TVT43110.1"/>
    </source>
</evidence>
<sequence length="440" mass="48188">MPFNFWNNSAARSAATPLQAAVSAEREQRSAGVVESVSTESNDARLLGILGFGGGSVAGVPVNQQTVMSIAAVYAAVNAISQDIAGLPCQLFEQTTTGRERVSGHAATPILNLKASGLQNSFQFRQTSMAVTLLRGNSYGLIERAGKLKPVQVHFKHPDETTVFKSGGRLWYRFSGDPKTYADYDVLHFRGLSLDGVMGVSVIHYFRETFGKGLAASKAHTSFYQNGAKPSGTLEMEKGTLTDAAAARLSASFAAQYAGIENAGKPILLEEGLKYKAISLTPEDAEFISIHKLTRSDIFSILRFPPHKGGDLERSTNNNIEQQSLDYVGDTLMPWLLNFEQEYRLKLLLPSEVENRYFKHNLAALLRADATARANYYQKLVQAGIYSINEVREMEERNAIDGGDRHLVQVNQMPLDKMDETLAARNAKPANTPPPAPENE</sequence>
<dbReference type="EMBL" id="VMRJ01000001">
    <property type="protein sequence ID" value="TVT43110.1"/>
    <property type="molecule type" value="Genomic_DNA"/>
</dbReference>
<name>A0A558C2S2_9BACT</name>
<feature type="region of interest" description="Disordered" evidence="1">
    <location>
        <begin position="419"/>
        <end position="440"/>
    </location>
</feature>
<dbReference type="RefSeq" id="WP_144844278.1">
    <property type="nucleotide sequence ID" value="NZ_VMRJ01000001.1"/>
</dbReference>
<evidence type="ECO:0000313" key="3">
    <source>
        <dbReference type="Proteomes" id="UP000317624"/>
    </source>
</evidence>
<reference evidence="2 3" key="1">
    <citation type="submission" date="2019-07" db="EMBL/GenBank/DDBJ databases">
        <title>Hymenobacter sp. straun FUR1 Genome sequencing and assembly.</title>
        <authorList>
            <person name="Chhetri G."/>
        </authorList>
    </citation>
    <scope>NUCLEOTIDE SEQUENCE [LARGE SCALE GENOMIC DNA]</scope>
    <source>
        <strain evidence="2 3">Fur1</strain>
    </source>
</reference>
<dbReference type="NCBIfam" id="TIGR01537">
    <property type="entry name" value="portal_HK97"/>
    <property type="match status" value="1"/>
</dbReference>
<dbReference type="InterPro" id="IPR006427">
    <property type="entry name" value="Portal_HK97"/>
</dbReference>
<feature type="compositionally biased region" description="Pro residues" evidence="1">
    <location>
        <begin position="431"/>
        <end position="440"/>
    </location>
</feature>
<dbReference type="OrthoDB" id="9765386at2"/>
<dbReference type="Proteomes" id="UP000317624">
    <property type="component" value="Unassembled WGS sequence"/>
</dbReference>
<dbReference type="Pfam" id="PF04860">
    <property type="entry name" value="Phage_portal"/>
    <property type="match status" value="1"/>
</dbReference>
<proteinExistence type="predicted"/>
<accession>A0A558C2S2</accession>
<dbReference type="AlphaFoldDB" id="A0A558C2S2"/>
<keyword evidence="3" id="KW-1185">Reference proteome</keyword>
<dbReference type="InterPro" id="IPR006944">
    <property type="entry name" value="Phage/GTA_portal"/>
</dbReference>
<protein>
    <submittedName>
        <fullName evidence="2">Phage portal protein</fullName>
    </submittedName>
</protein>
<gene>
    <name evidence="2" type="ORF">FNT36_03185</name>
</gene>
<comment type="caution">
    <text evidence="2">The sequence shown here is derived from an EMBL/GenBank/DDBJ whole genome shotgun (WGS) entry which is preliminary data.</text>
</comment>